<reference evidence="2 3" key="1">
    <citation type="submission" date="2014-06" db="EMBL/GenBank/DDBJ databases">
        <title>Evolutionary Origins and Diversification of the Mycorrhizal Mutualists.</title>
        <authorList>
            <consortium name="DOE Joint Genome Institute"/>
            <consortium name="Mycorrhizal Genomics Consortium"/>
            <person name="Kohler A."/>
            <person name="Kuo A."/>
            <person name="Nagy L.G."/>
            <person name="Floudas D."/>
            <person name="Copeland A."/>
            <person name="Barry K.W."/>
            <person name="Cichocki N."/>
            <person name="Veneault-Fourrey C."/>
            <person name="LaButti K."/>
            <person name="Lindquist E.A."/>
            <person name="Lipzen A."/>
            <person name="Lundell T."/>
            <person name="Morin E."/>
            <person name="Murat C."/>
            <person name="Riley R."/>
            <person name="Ohm R."/>
            <person name="Sun H."/>
            <person name="Tunlid A."/>
            <person name="Henrissat B."/>
            <person name="Grigoriev I.V."/>
            <person name="Hibbett D.S."/>
            <person name="Martin F."/>
        </authorList>
    </citation>
    <scope>NUCLEOTIDE SEQUENCE [LARGE SCALE GENOMIC DNA]</scope>
    <source>
        <strain evidence="2 3">FD-325 SS-3</strain>
    </source>
</reference>
<feature type="region of interest" description="Disordered" evidence="1">
    <location>
        <begin position="1"/>
        <end position="86"/>
    </location>
</feature>
<dbReference type="EMBL" id="KN832598">
    <property type="protein sequence ID" value="KII82922.1"/>
    <property type="molecule type" value="Genomic_DNA"/>
</dbReference>
<dbReference type="Proteomes" id="UP000053263">
    <property type="component" value="Unassembled WGS sequence"/>
</dbReference>
<feature type="compositionally biased region" description="Basic and acidic residues" evidence="1">
    <location>
        <begin position="42"/>
        <end position="55"/>
    </location>
</feature>
<feature type="compositionally biased region" description="Basic and acidic residues" evidence="1">
    <location>
        <begin position="9"/>
        <end position="34"/>
    </location>
</feature>
<evidence type="ECO:0000313" key="2">
    <source>
        <dbReference type="EMBL" id="KII82922.1"/>
    </source>
</evidence>
<name>A0A0C9SPR5_PLICR</name>
<sequence>MAENPEAFDEFRANEEDVLGRGTREHARSERTEQYDESVVNRAEKAARKQARAESAHNTVQTQPEPTLPLQQQFPPPTSGPNYGQYSGYGIANYAHGTYSNNNSTTPSPALQPHGTYQYTPAPLPAFANFSPQGTAMMPGAGGWPMNPPMQSMHQYYNSPPGYHNIYLIHFTPLLTADTECIH</sequence>
<dbReference type="AlphaFoldDB" id="A0A0C9SPR5"/>
<gene>
    <name evidence="2" type="ORF">PLICRDRAFT_180922</name>
</gene>
<protein>
    <submittedName>
        <fullName evidence="2">Uncharacterized protein</fullName>
    </submittedName>
</protein>
<evidence type="ECO:0000313" key="3">
    <source>
        <dbReference type="Proteomes" id="UP000053263"/>
    </source>
</evidence>
<evidence type="ECO:0000256" key="1">
    <source>
        <dbReference type="SAM" id="MobiDB-lite"/>
    </source>
</evidence>
<proteinExistence type="predicted"/>
<dbReference type="HOGENOM" id="CLU_1475742_0_0_1"/>
<feature type="compositionally biased region" description="Low complexity" evidence="1">
    <location>
        <begin position="61"/>
        <end position="73"/>
    </location>
</feature>
<accession>A0A0C9SPR5</accession>
<keyword evidence="3" id="KW-1185">Reference proteome</keyword>
<organism evidence="2 3">
    <name type="scientific">Plicaturopsis crispa FD-325 SS-3</name>
    <dbReference type="NCBI Taxonomy" id="944288"/>
    <lineage>
        <taxon>Eukaryota</taxon>
        <taxon>Fungi</taxon>
        <taxon>Dikarya</taxon>
        <taxon>Basidiomycota</taxon>
        <taxon>Agaricomycotina</taxon>
        <taxon>Agaricomycetes</taxon>
        <taxon>Agaricomycetidae</taxon>
        <taxon>Amylocorticiales</taxon>
        <taxon>Amylocorticiaceae</taxon>
        <taxon>Plicatura</taxon>
        <taxon>Plicaturopsis crispa</taxon>
    </lineage>
</organism>